<name>A0A9X3TZT0_9PROT</name>
<dbReference type="InterPro" id="IPR010917">
    <property type="entry name" value="TonB_rcpt_CS"/>
</dbReference>
<dbReference type="PANTHER" id="PTHR32552">
    <property type="entry name" value="FERRICHROME IRON RECEPTOR-RELATED"/>
    <property type="match status" value="1"/>
</dbReference>
<sequence length="730" mass="80836">MGLKLSRSTSGSLLALMLMPALGQGALAQTRSGQSADNLRLEEIIVTAERREASLQTIPLAISAIDPAMMERRQITDTRQIVFNVPNLTGNNNVGQQTAITFFIRGIGTTESLASVDTSVGVYIDDVYVARQGVNNFNLFDVERIEVLRGPQGTLYGRNTNGGAVKIVTKKPNNEPELTARASYGNYNRWELKASGNAPIVEDKLFVRAGVLTQQGDGYAHNLTLNKDVNDLDYLGARAAVRVLPSESLDYTLAFDWGRDKQNGMYASDILGRVRPRTSSLFDVLSGENIRNKAKTWGISGNGIWHINDSLNLESITGYRYTRQIYNLDITDQPQPLYILHTDTESKQFSQELKLAGKVTDRLNFVAGVYYFHETSDVYLGDELHVYRNLNNLSAGRLDLFYRKYMDIKTDSYAAFGQVDYAVTDSVSVVLGGRYTIDKKSMDVRQTINGAPTGFTNATLQGLINSEGLSLDLDPVYKKFTPKIGINWQVNDDVFAYASFTQGFRSGGWQARVNNARQFQSFDPETVNSYEVGTKMSLFGGQARWNSSVFYMKYKDLFNSVPGAGNTFLIATADADIYGLESEVTLRVTDWLDLFGNIGLLHSKYTKKPGGDILGAELQRAPKVQAKAGFSVNYPLADMGSLLVNGDVFYTSSYYTNPQDELIGKTGDFALVNASIGYRTANERYEISLSCTNCLNKEYFDSILSFPASGFTAVYTGSPRFYKVTGSVRF</sequence>
<keyword evidence="2 12" id="KW-0813">Transport</keyword>
<evidence type="ECO:0000256" key="11">
    <source>
        <dbReference type="ARBA" id="ARBA00023237"/>
    </source>
</evidence>
<keyword evidence="11 12" id="KW-0998">Cell outer membrane</keyword>
<feature type="domain" description="TonB-dependent receptor plug" evidence="17">
    <location>
        <begin position="55"/>
        <end position="164"/>
    </location>
</feature>
<evidence type="ECO:0000313" key="19">
    <source>
        <dbReference type="Proteomes" id="UP001141619"/>
    </source>
</evidence>
<comment type="caution">
    <text evidence="18">The sequence shown here is derived from an EMBL/GenBank/DDBJ whole genome shotgun (WGS) entry which is preliminary data.</text>
</comment>
<keyword evidence="4" id="KW-0410">Iron transport</keyword>
<feature type="chain" id="PRO_5040814694" evidence="15">
    <location>
        <begin position="29"/>
        <end position="730"/>
    </location>
</feature>
<keyword evidence="10 12" id="KW-0472">Membrane</keyword>
<organism evidence="18 19">
    <name type="scientific">Govanella unica</name>
    <dbReference type="NCBI Taxonomy" id="2975056"/>
    <lineage>
        <taxon>Bacteria</taxon>
        <taxon>Pseudomonadati</taxon>
        <taxon>Pseudomonadota</taxon>
        <taxon>Alphaproteobacteria</taxon>
        <taxon>Emcibacterales</taxon>
        <taxon>Govanellaceae</taxon>
        <taxon>Govanella</taxon>
    </lineage>
</organism>
<gene>
    <name evidence="18" type="ORF">NYP16_10720</name>
</gene>
<keyword evidence="18" id="KW-0675">Receptor</keyword>
<evidence type="ECO:0000256" key="9">
    <source>
        <dbReference type="ARBA" id="ARBA00023077"/>
    </source>
</evidence>
<evidence type="ECO:0000259" key="16">
    <source>
        <dbReference type="Pfam" id="PF00593"/>
    </source>
</evidence>
<evidence type="ECO:0000256" key="3">
    <source>
        <dbReference type="ARBA" id="ARBA00022452"/>
    </source>
</evidence>
<dbReference type="GO" id="GO:0009279">
    <property type="term" value="C:cell outer membrane"/>
    <property type="evidence" value="ECO:0007669"/>
    <property type="project" value="UniProtKB-SubCell"/>
</dbReference>
<keyword evidence="3 12" id="KW-1134">Transmembrane beta strand</keyword>
<keyword evidence="6 15" id="KW-0732">Signal</keyword>
<keyword evidence="19" id="KW-1185">Reference proteome</keyword>
<evidence type="ECO:0000256" key="6">
    <source>
        <dbReference type="ARBA" id="ARBA00022729"/>
    </source>
</evidence>
<evidence type="ECO:0000256" key="13">
    <source>
        <dbReference type="PROSITE-ProRule" id="PRU10144"/>
    </source>
</evidence>
<feature type="signal peptide" evidence="15">
    <location>
        <begin position="1"/>
        <end position="28"/>
    </location>
</feature>
<dbReference type="AlphaFoldDB" id="A0A9X3TZT0"/>
<dbReference type="Proteomes" id="UP001141619">
    <property type="component" value="Unassembled WGS sequence"/>
</dbReference>
<dbReference type="InterPro" id="IPR036942">
    <property type="entry name" value="Beta-barrel_TonB_sf"/>
</dbReference>
<evidence type="ECO:0000256" key="12">
    <source>
        <dbReference type="PROSITE-ProRule" id="PRU01360"/>
    </source>
</evidence>
<dbReference type="InterPro" id="IPR000531">
    <property type="entry name" value="Beta-barrel_TonB"/>
</dbReference>
<accession>A0A9X3TZT0</accession>
<evidence type="ECO:0000313" key="18">
    <source>
        <dbReference type="EMBL" id="MDA5194424.1"/>
    </source>
</evidence>
<evidence type="ECO:0000256" key="10">
    <source>
        <dbReference type="ARBA" id="ARBA00023136"/>
    </source>
</evidence>
<dbReference type="CDD" id="cd01347">
    <property type="entry name" value="ligand_gated_channel"/>
    <property type="match status" value="1"/>
</dbReference>
<reference evidence="18" key="1">
    <citation type="submission" date="2022-08" db="EMBL/GenBank/DDBJ databases">
        <authorList>
            <person name="Vandamme P."/>
            <person name="Hettiarachchi A."/>
            <person name="Peeters C."/>
            <person name="Cnockaert M."/>
            <person name="Carlier A."/>
        </authorList>
    </citation>
    <scope>NUCLEOTIDE SEQUENCE</scope>
    <source>
        <strain evidence="18">LMG 31809</strain>
    </source>
</reference>
<dbReference type="EMBL" id="JANWOI010000003">
    <property type="protein sequence ID" value="MDA5194424.1"/>
    <property type="molecule type" value="Genomic_DNA"/>
</dbReference>
<evidence type="ECO:0000256" key="8">
    <source>
        <dbReference type="ARBA" id="ARBA00023065"/>
    </source>
</evidence>
<feature type="domain" description="TonB-dependent receptor-like beta-barrel" evidence="16">
    <location>
        <begin position="248"/>
        <end position="693"/>
    </location>
</feature>
<dbReference type="PANTHER" id="PTHR32552:SF81">
    <property type="entry name" value="TONB-DEPENDENT OUTER MEMBRANE RECEPTOR"/>
    <property type="match status" value="1"/>
</dbReference>
<dbReference type="InterPro" id="IPR039426">
    <property type="entry name" value="TonB-dep_rcpt-like"/>
</dbReference>
<dbReference type="Pfam" id="PF07715">
    <property type="entry name" value="Plug"/>
    <property type="match status" value="1"/>
</dbReference>
<dbReference type="RefSeq" id="WP_274944127.1">
    <property type="nucleotide sequence ID" value="NZ_JANWOI010000003.1"/>
</dbReference>
<keyword evidence="9 14" id="KW-0798">TonB box</keyword>
<dbReference type="Pfam" id="PF00593">
    <property type="entry name" value="TonB_dep_Rec_b-barrel"/>
    <property type="match status" value="1"/>
</dbReference>
<dbReference type="SUPFAM" id="SSF56935">
    <property type="entry name" value="Porins"/>
    <property type="match status" value="1"/>
</dbReference>
<evidence type="ECO:0000259" key="17">
    <source>
        <dbReference type="Pfam" id="PF07715"/>
    </source>
</evidence>
<dbReference type="Gene3D" id="2.40.170.20">
    <property type="entry name" value="TonB-dependent receptor, beta-barrel domain"/>
    <property type="match status" value="1"/>
</dbReference>
<proteinExistence type="inferred from homology"/>
<evidence type="ECO:0000256" key="1">
    <source>
        <dbReference type="ARBA" id="ARBA00004571"/>
    </source>
</evidence>
<comment type="similarity">
    <text evidence="12 14">Belongs to the TonB-dependent receptor family.</text>
</comment>
<reference evidence="18" key="2">
    <citation type="journal article" date="2023" name="Syst. Appl. Microbiol.">
        <title>Govania unica gen. nov., sp. nov., a rare biosphere bacterium that represents a novel family in the class Alphaproteobacteria.</title>
        <authorList>
            <person name="Vandamme P."/>
            <person name="Peeters C."/>
            <person name="Hettiarachchi A."/>
            <person name="Cnockaert M."/>
            <person name="Carlier A."/>
        </authorList>
    </citation>
    <scope>NUCLEOTIDE SEQUENCE</scope>
    <source>
        <strain evidence="18">LMG 31809</strain>
    </source>
</reference>
<evidence type="ECO:0000256" key="14">
    <source>
        <dbReference type="RuleBase" id="RU003357"/>
    </source>
</evidence>
<evidence type="ECO:0000256" key="2">
    <source>
        <dbReference type="ARBA" id="ARBA00022448"/>
    </source>
</evidence>
<comment type="subcellular location">
    <subcellularLocation>
        <location evidence="1 12">Cell outer membrane</location>
        <topology evidence="1 12">Multi-pass membrane protein</topology>
    </subcellularLocation>
</comment>
<dbReference type="PROSITE" id="PS01156">
    <property type="entry name" value="TONB_DEPENDENT_REC_2"/>
    <property type="match status" value="1"/>
</dbReference>
<evidence type="ECO:0000256" key="4">
    <source>
        <dbReference type="ARBA" id="ARBA00022496"/>
    </source>
</evidence>
<keyword evidence="7" id="KW-0408">Iron</keyword>
<evidence type="ECO:0000256" key="7">
    <source>
        <dbReference type="ARBA" id="ARBA00023004"/>
    </source>
</evidence>
<dbReference type="PROSITE" id="PS52016">
    <property type="entry name" value="TONB_DEPENDENT_REC_3"/>
    <property type="match status" value="1"/>
</dbReference>
<dbReference type="InterPro" id="IPR012910">
    <property type="entry name" value="Plug_dom"/>
</dbReference>
<evidence type="ECO:0000256" key="5">
    <source>
        <dbReference type="ARBA" id="ARBA00022692"/>
    </source>
</evidence>
<keyword evidence="8" id="KW-0406">Ion transport</keyword>
<dbReference type="GO" id="GO:0006826">
    <property type="term" value="P:iron ion transport"/>
    <property type="evidence" value="ECO:0007669"/>
    <property type="project" value="UniProtKB-KW"/>
</dbReference>
<keyword evidence="5 12" id="KW-0812">Transmembrane</keyword>
<feature type="short sequence motif" description="TonB C-terminal box" evidence="13">
    <location>
        <begin position="713"/>
        <end position="730"/>
    </location>
</feature>
<protein>
    <submittedName>
        <fullName evidence="18">TonB-dependent receptor</fullName>
    </submittedName>
</protein>
<evidence type="ECO:0000256" key="15">
    <source>
        <dbReference type="SAM" id="SignalP"/>
    </source>
</evidence>